<evidence type="ECO:0000256" key="1">
    <source>
        <dbReference type="SAM" id="MobiDB-lite"/>
    </source>
</evidence>
<evidence type="ECO:0000313" key="2">
    <source>
        <dbReference type="EMBL" id="KAK9744940.1"/>
    </source>
</evidence>
<name>A0AAW1MDS2_POPJA</name>
<dbReference type="AlphaFoldDB" id="A0AAW1MDS2"/>
<feature type="compositionally biased region" description="Polar residues" evidence="1">
    <location>
        <begin position="39"/>
        <end position="57"/>
    </location>
</feature>
<comment type="caution">
    <text evidence="2">The sequence shown here is derived from an EMBL/GenBank/DDBJ whole genome shotgun (WGS) entry which is preliminary data.</text>
</comment>
<sequence length="99" mass="10981">MDTVGVQVFIAKHVKDKNVASPSLTALKNKISFKKNIGTQQRVSTRTETLSRGSSMHQDGGPYKAKPTAMHSTSSANKKVKSGLVQRTSEFFQRQWSKK</sequence>
<accession>A0AAW1MDS2</accession>
<keyword evidence="3" id="KW-1185">Reference proteome</keyword>
<proteinExistence type="predicted"/>
<feature type="region of interest" description="Disordered" evidence="1">
    <location>
        <begin position="39"/>
        <end position="82"/>
    </location>
</feature>
<reference evidence="2 3" key="1">
    <citation type="journal article" date="2024" name="BMC Genomics">
        <title>De novo assembly and annotation of Popillia japonica's genome with initial clues to its potential as an invasive pest.</title>
        <authorList>
            <person name="Cucini C."/>
            <person name="Boschi S."/>
            <person name="Funari R."/>
            <person name="Cardaioli E."/>
            <person name="Iannotti N."/>
            <person name="Marturano G."/>
            <person name="Paoli F."/>
            <person name="Bruttini M."/>
            <person name="Carapelli A."/>
            <person name="Frati F."/>
            <person name="Nardi F."/>
        </authorList>
    </citation>
    <scope>NUCLEOTIDE SEQUENCE [LARGE SCALE GENOMIC DNA]</scope>
    <source>
        <strain evidence="2">DMR45628</strain>
    </source>
</reference>
<organism evidence="2 3">
    <name type="scientific">Popillia japonica</name>
    <name type="common">Japanese beetle</name>
    <dbReference type="NCBI Taxonomy" id="7064"/>
    <lineage>
        <taxon>Eukaryota</taxon>
        <taxon>Metazoa</taxon>
        <taxon>Ecdysozoa</taxon>
        <taxon>Arthropoda</taxon>
        <taxon>Hexapoda</taxon>
        <taxon>Insecta</taxon>
        <taxon>Pterygota</taxon>
        <taxon>Neoptera</taxon>
        <taxon>Endopterygota</taxon>
        <taxon>Coleoptera</taxon>
        <taxon>Polyphaga</taxon>
        <taxon>Scarabaeiformia</taxon>
        <taxon>Scarabaeidae</taxon>
        <taxon>Rutelinae</taxon>
        <taxon>Popillia</taxon>
    </lineage>
</organism>
<gene>
    <name evidence="2" type="ORF">QE152_g7379</name>
</gene>
<dbReference type="Proteomes" id="UP001458880">
    <property type="component" value="Unassembled WGS sequence"/>
</dbReference>
<dbReference type="EMBL" id="JASPKY010000054">
    <property type="protein sequence ID" value="KAK9744940.1"/>
    <property type="molecule type" value="Genomic_DNA"/>
</dbReference>
<evidence type="ECO:0000313" key="3">
    <source>
        <dbReference type="Proteomes" id="UP001458880"/>
    </source>
</evidence>
<protein>
    <submittedName>
        <fullName evidence="2">Uncharacterized protein</fullName>
    </submittedName>
</protein>